<dbReference type="STRING" id="354355.SAMN05660816_05756"/>
<dbReference type="EMBL" id="LVXG01000013">
    <property type="protein sequence ID" value="OQP49806.1"/>
    <property type="molecule type" value="Genomic_DNA"/>
</dbReference>
<evidence type="ECO:0000256" key="6">
    <source>
        <dbReference type="NCBIfam" id="TIGR01280"/>
    </source>
</evidence>
<comment type="caution">
    <text evidence="7">The sequence shown here is derived from an EMBL/GenBank/DDBJ whole genome shotgun (WGS) entry which is preliminary data.</text>
</comment>
<dbReference type="NCBIfam" id="TIGR01280">
    <property type="entry name" value="xseB"/>
    <property type="match status" value="1"/>
</dbReference>
<evidence type="ECO:0000256" key="5">
    <source>
        <dbReference type="ARBA" id="ARBA00022839"/>
    </source>
</evidence>
<dbReference type="SUPFAM" id="SSF116842">
    <property type="entry name" value="XseB-like"/>
    <property type="match status" value="1"/>
</dbReference>
<accession>A0A1V9EUH6</accession>
<evidence type="ECO:0000256" key="4">
    <source>
        <dbReference type="ARBA" id="ARBA00022801"/>
    </source>
</evidence>
<reference evidence="8" key="1">
    <citation type="submission" date="2016-04" db="EMBL/GenBank/DDBJ databases">
        <authorList>
            <person name="Chen L."/>
            <person name="Zhuang W."/>
            <person name="Wang G."/>
        </authorList>
    </citation>
    <scope>NUCLEOTIDE SEQUENCE [LARGE SCALE GENOMIC DNA]</scope>
    <source>
        <strain evidence="8">17621</strain>
    </source>
</reference>
<dbReference type="Gene3D" id="1.10.287.1040">
    <property type="entry name" value="Exonuclease VII, small subunit"/>
    <property type="match status" value="1"/>
</dbReference>
<keyword evidence="8" id="KW-1185">Reference proteome</keyword>
<dbReference type="RefSeq" id="WP_081200181.1">
    <property type="nucleotide sequence ID" value="NZ_FOCZ01000015.1"/>
</dbReference>
<evidence type="ECO:0000313" key="8">
    <source>
        <dbReference type="Proteomes" id="UP000192610"/>
    </source>
</evidence>
<dbReference type="GO" id="GO:0009318">
    <property type="term" value="C:exodeoxyribonuclease VII complex"/>
    <property type="evidence" value="ECO:0007669"/>
    <property type="project" value="UniProtKB-UniRule"/>
</dbReference>
<dbReference type="EC" id="3.1.11.6" evidence="6"/>
<keyword evidence="4" id="KW-0378">Hydrolase</keyword>
<dbReference type="GO" id="GO:0006308">
    <property type="term" value="P:DNA catabolic process"/>
    <property type="evidence" value="ECO:0007669"/>
    <property type="project" value="UniProtKB-UniRule"/>
</dbReference>
<dbReference type="GO" id="GO:0008855">
    <property type="term" value="F:exodeoxyribonuclease VII activity"/>
    <property type="evidence" value="ECO:0007669"/>
    <property type="project" value="UniProtKB-UniRule"/>
</dbReference>
<organism evidence="7 8">
    <name type="scientific">Niastella yeongjuensis</name>
    <dbReference type="NCBI Taxonomy" id="354355"/>
    <lineage>
        <taxon>Bacteria</taxon>
        <taxon>Pseudomonadati</taxon>
        <taxon>Bacteroidota</taxon>
        <taxon>Chitinophagia</taxon>
        <taxon>Chitinophagales</taxon>
        <taxon>Chitinophagaceae</taxon>
        <taxon>Niastella</taxon>
    </lineage>
</organism>
<dbReference type="OrthoDB" id="9813898at2"/>
<protein>
    <recommendedName>
        <fullName evidence="6">Exodeoxyribonuclease VII small subunit</fullName>
        <ecNumber evidence="6">3.1.11.6</ecNumber>
    </recommendedName>
</protein>
<dbReference type="AlphaFoldDB" id="A0A1V9EUH6"/>
<comment type="similarity">
    <text evidence="1">Belongs to the XseB family.</text>
</comment>
<gene>
    <name evidence="7" type="ORF">A4H97_28380</name>
</gene>
<name>A0A1V9EUH6_9BACT</name>
<dbReference type="InterPro" id="IPR003761">
    <property type="entry name" value="Exonuc_VII_S"/>
</dbReference>
<keyword evidence="5" id="KW-0269">Exonuclease</keyword>
<evidence type="ECO:0000256" key="3">
    <source>
        <dbReference type="ARBA" id="ARBA00022722"/>
    </source>
</evidence>
<dbReference type="Proteomes" id="UP000192610">
    <property type="component" value="Unassembled WGS sequence"/>
</dbReference>
<dbReference type="Pfam" id="PF02609">
    <property type="entry name" value="Exonuc_VII_S"/>
    <property type="match status" value="1"/>
</dbReference>
<proteinExistence type="inferred from homology"/>
<dbReference type="InterPro" id="IPR037004">
    <property type="entry name" value="Exonuc_VII_ssu_sf"/>
</dbReference>
<keyword evidence="2" id="KW-0963">Cytoplasm</keyword>
<keyword evidence="3" id="KW-0540">Nuclease</keyword>
<evidence type="ECO:0000256" key="1">
    <source>
        <dbReference type="ARBA" id="ARBA00009998"/>
    </source>
</evidence>
<evidence type="ECO:0000256" key="2">
    <source>
        <dbReference type="ARBA" id="ARBA00022490"/>
    </source>
</evidence>
<evidence type="ECO:0000313" key="7">
    <source>
        <dbReference type="EMBL" id="OQP49806.1"/>
    </source>
</evidence>
<sequence length="69" mass="7761">METILTYEAAYNELAQIAREIENESVSVDVLAEKVKRASELIVFCQTKLKSTETEVNKIIAQMEGSKPK</sequence>